<dbReference type="Pfam" id="PF00106">
    <property type="entry name" value="adh_short"/>
    <property type="match status" value="1"/>
</dbReference>
<dbReference type="GO" id="GO:0016491">
    <property type="term" value="F:oxidoreductase activity"/>
    <property type="evidence" value="ECO:0007669"/>
    <property type="project" value="UniProtKB-KW"/>
</dbReference>
<gene>
    <name evidence="3" type="ORF">I0K15_19535</name>
</gene>
<dbReference type="GO" id="GO:0016020">
    <property type="term" value="C:membrane"/>
    <property type="evidence" value="ECO:0007669"/>
    <property type="project" value="TreeGrafter"/>
</dbReference>
<evidence type="ECO:0000256" key="2">
    <source>
        <dbReference type="ARBA" id="ARBA00023002"/>
    </source>
</evidence>
<dbReference type="Gene3D" id="3.40.50.720">
    <property type="entry name" value="NAD(P)-binding Rossmann-like Domain"/>
    <property type="match status" value="1"/>
</dbReference>
<organism evidence="3 4">
    <name type="scientific">Pontivivens ytuae</name>
    <dbReference type="NCBI Taxonomy" id="2789856"/>
    <lineage>
        <taxon>Bacteria</taxon>
        <taxon>Pseudomonadati</taxon>
        <taxon>Pseudomonadota</taxon>
        <taxon>Alphaproteobacteria</taxon>
        <taxon>Rhodobacterales</taxon>
        <taxon>Paracoccaceae</taxon>
        <taxon>Pontivivens</taxon>
    </lineage>
</organism>
<accession>A0A7S9LS44</accession>
<dbReference type="AlphaFoldDB" id="A0A7S9LS44"/>
<reference evidence="3 4" key="1">
    <citation type="submission" date="2020-11" db="EMBL/GenBank/DDBJ databases">
        <title>Description of Pontivivens ytuae sp. nov. isolated from deep sea sediment of Mariana Trench.</title>
        <authorList>
            <person name="Wang Z."/>
            <person name="Sun Q.-L."/>
            <person name="Xu X.-D."/>
            <person name="Tang Y.-Z."/>
            <person name="Zhang J."/>
        </authorList>
    </citation>
    <scope>NUCLEOTIDE SEQUENCE [LARGE SCALE GENOMIC DNA]</scope>
    <source>
        <strain evidence="3 4">MT2928</strain>
    </source>
</reference>
<protein>
    <submittedName>
        <fullName evidence="3">SDR family NAD(P)-dependent oxidoreductase</fullName>
    </submittedName>
</protein>
<keyword evidence="4" id="KW-1185">Reference proteome</keyword>
<dbReference type="PANTHER" id="PTHR44196">
    <property type="entry name" value="DEHYDROGENASE/REDUCTASE SDR FAMILY MEMBER 7B"/>
    <property type="match status" value="1"/>
</dbReference>
<dbReference type="PANTHER" id="PTHR44196:SF3">
    <property type="entry name" value="SHORT CHAIN DEHYDROGENASE FAMILY PROTEIN"/>
    <property type="match status" value="1"/>
</dbReference>
<dbReference type="EMBL" id="CP064942">
    <property type="protein sequence ID" value="QPH53935.1"/>
    <property type="molecule type" value="Genomic_DNA"/>
</dbReference>
<evidence type="ECO:0000256" key="1">
    <source>
        <dbReference type="ARBA" id="ARBA00006484"/>
    </source>
</evidence>
<dbReference type="SUPFAM" id="SSF51735">
    <property type="entry name" value="NAD(P)-binding Rossmann-fold domains"/>
    <property type="match status" value="1"/>
</dbReference>
<keyword evidence="2" id="KW-0560">Oxidoreductase</keyword>
<dbReference type="PRINTS" id="PR00081">
    <property type="entry name" value="GDHRDH"/>
</dbReference>
<dbReference type="InterPro" id="IPR002347">
    <property type="entry name" value="SDR_fam"/>
</dbReference>
<dbReference type="RefSeq" id="WP_196103144.1">
    <property type="nucleotide sequence ID" value="NZ_CP064942.1"/>
</dbReference>
<dbReference type="Proteomes" id="UP000594800">
    <property type="component" value="Chromosome"/>
</dbReference>
<dbReference type="InterPro" id="IPR036291">
    <property type="entry name" value="NAD(P)-bd_dom_sf"/>
</dbReference>
<comment type="similarity">
    <text evidence="1">Belongs to the short-chain dehydrogenases/reductases (SDR) family.</text>
</comment>
<sequence>MRAIIIGATSGIGEGLAKKMLAEGWQVGVTGRRIELLEAMAATAPDRVFAERMDVTDPVAAEAGLAALIERMGGADMIVVSSGIGRLNKALETGPELETIDVNVVGFTHMALAAIRHFEGAGAGHLVIISSIASRRGDGAAPAYNASKAYQASYAQGLRKRVARKGLPITVTDVQPGFVDTAIVQGKVFWLQPVEKAVDQIWAGMQARRSRVTVTKRWRFVAWAMQRAPERLWHKV</sequence>
<dbReference type="KEGG" id="poz:I0K15_19535"/>
<name>A0A7S9LS44_9RHOB</name>
<proteinExistence type="inferred from homology"/>
<evidence type="ECO:0000313" key="3">
    <source>
        <dbReference type="EMBL" id="QPH53935.1"/>
    </source>
</evidence>
<evidence type="ECO:0000313" key="4">
    <source>
        <dbReference type="Proteomes" id="UP000594800"/>
    </source>
</evidence>